<feature type="region of interest" description="Disordered" evidence="3">
    <location>
        <begin position="483"/>
        <end position="507"/>
    </location>
</feature>
<keyword evidence="2" id="KW-0694">RNA-binding</keyword>
<evidence type="ECO:0000313" key="6">
    <source>
        <dbReference type="EMBL" id="CAF9917111.1"/>
    </source>
</evidence>
<dbReference type="Proteomes" id="UP000664203">
    <property type="component" value="Unassembled WGS sequence"/>
</dbReference>
<dbReference type="InterPro" id="IPR034268">
    <property type="entry name" value="RBM25_RRM"/>
</dbReference>
<dbReference type="PROSITE" id="PS51025">
    <property type="entry name" value="PWI"/>
    <property type="match status" value="1"/>
</dbReference>
<dbReference type="InterPro" id="IPR000504">
    <property type="entry name" value="RRM_dom"/>
</dbReference>
<keyword evidence="1" id="KW-0507">mRNA processing</keyword>
<dbReference type="SUPFAM" id="SSF54928">
    <property type="entry name" value="RNA-binding domain, RBD"/>
    <property type="match status" value="1"/>
</dbReference>
<dbReference type="PANTHER" id="PTHR18806:SF4">
    <property type="entry name" value="RNA-BINDING PROTEIN 25"/>
    <property type="match status" value="1"/>
</dbReference>
<keyword evidence="7" id="KW-1185">Reference proteome</keyword>
<feature type="compositionally biased region" description="Low complexity" evidence="3">
    <location>
        <begin position="307"/>
        <end position="317"/>
    </location>
</feature>
<dbReference type="InterPro" id="IPR052768">
    <property type="entry name" value="RBM25"/>
</dbReference>
<dbReference type="OrthoDB" id="6275295at2759"/>
<dbReference type="CDD" id="cd12446">
    <property type="entry name" value="RRM_RBM25"/>
    <property type="match status" value="1"/>
</dbReference>
<proteinExistence type="predicted"/>
<accession>A0A8H3F0Q1</accession>
<dbReference type="InterPro" id="IPR036483">
    <property type="entry name" value="PWI_dom_sf"/>
</dbReference>
<name>A0A8H3F0Q1_9LECA</name>
<dbReference type="InterPro" id="IPR002483">
    <property type="entry name" value="PWI_dom"/>
</dbReference>
<evidence type="ECO:0000256" key="1">
    <source>
        <dbReference type="ARBA" id="ARBA00022664"/>
    </source>
</evidence>
<feature type="region of interest" description="Disordered" evidence="3">
    <location>
        <begin position="1"/>
        <end position="50"/>
    </location>
</feature>
<feature type="compositionally biased region" description="Acidic residues" evidence="3">
    <location>
        <begin position="376"/>
        <end position="387"/>
    </location>
</feature>
<sequence>MPNINFNAPVIRLGTTGPSKPAMPLGNEPRRESEARSARPGLGAGQGMDAQRQAVRESMMQLVPPTKDEIVRTIFVGGITEGVGGDEGIERILQCAGNLRRWIRATDADNKACRFGFAEYEDPESLVTAVEVLKDVEVPVKLHAVNGTKKEGDGEDMKVEKSKLLVNIDDASYNYLEQWEASRGDQDPIQAQLRLDAAKSALAGVLTDLANPSATMQTNDMSNVDRDGDYSMQNGDEKPDAEVVTIPLSADDELSDIPAEMRETVAKEIQAFRDRSTRRDMERLRREEELEAMERRRNMNQSKPNRLASPPLSAPSGPAGGANGIPVGPRDRGVPNAPAGPKGYTESQMPRDYQKGVTFVNGSGINGAGAAGLIDREDEDTDASDEDMERRKQEKKEAELEKMYQDQRRRWLNRERSRTAAVEREKARDKEEQAQKEAEKEAVAKRLREWNDDAEASRKAEEYYVDRSLWIRNRATFRNRESNMDDVDRNAEEKEKARDAQQREQARGMADDFLNRQAMELDIKAPREPQRFKLSLGAATQKAQAAATGRRTVAEVEGLLEDEEEADSSAKRTLIPIKFDNASDAMGLTEEERAQAARQLAADIPSDKDGLWKWPVKWEFVDETVLGEQLKPFVEKKIVEYLGVQEQMLVEVVEDHIRKRGEPQALVGELEGALDEEAEVLVKKLWRMIIFFSESEKRGLSA</sequence>
<dbReference type="PROSITE" id="PS50102">
    <property type="entry name" value="RRM"/>
    <property type="match status" value="1"/>
</dbReference>
<feature type="compositionally biased region" description="Basic and acidic residues" evidence="3">
    <location>
        <begin position="388"/>
        <end position="443"/>
    </location>
</feature>
<comment type="caution">
    <text evidence="6">The sequence shown here is derived from an EMBL/GenBank/DDBJ whole genome shotgun (WGS) entry which is preliminary data.</text>
</comment>
<evidence type="ECO:0000256" key="2">
    <source>
        <dbReference type="PROSITE-ProRule" id="PRU00176"/>
    </source>
</evidence>
<feature type="region of interest" description="Disordered" evidence="3">
    <location>
        <begin position="295"/>
        <end position="443"/>
    </location>
</feature>
<dbReference type="Pfam" id="PF01480">
    <property type="entry name" value="PWI"/>
    <property type="match status" value="1"/>
</dbReference>
<dbReference type="AlphaFoldDB" id="A0A8H3F0Q1"/>
<dbReference type="PANTHER" id="PTHR18806">
    <property type="entry name" value="RBM25 PROTEIN"/>
    <property type="match status" value="1"/>
</dbReference>
<evidence type="ECO:0008006" key="8">
    <source>
        <dbReference type="Google" id="ProtNLM"/>
    </source>
</evidence>
<dbReference type="SMART" id="SM00311">
    <property type="entry name" value="PWI"/>
    <property type="match status" value="1"/>
</dbReference>
<dbReference type="GO" id="GO:0006397">
    <property type="term" value="P:mRNA processing"/>
    <property type="evidence" value="ECO:0007669"/>
    <property type="project" value="UniProtKB-KW"/>
</dbReference>
<feature type="compositionally biased region" description="Basic and acidic residues" evidence="3">
    <location>
        <begin position="28"/>
        <end position="37"/>
    </location>
</feature>
<dbReference type="SUPFAM" id="SSF101233">
    <property type="entry name" value="PWI domain"/>
    <property type="match status" value="1"/>
</dbReference>
<evidence type="ECO:0000256" key="3">
    <source>
        <dbReference type="SAM" id="MobiDB-lite"/>
    </source>
</evidence>
<protein>
    <recommendedName>
        <fullName evidence="8">PWI domain-containing protein</fullName>
    </recommendedName>
</protein>
<evidence type="ECO:0000313" key="7">
    <source>
        <dbReference type="Proteomes" id="UP000664203"/>
    </source>
</evidence>
<feature type="domain" description="PWI" evidence="5">
    <location>
        <begin position="609"/>
        <end position="702"/>
    </location>
</feature>
<feature type="domain" description="RRM" evidence="4">
    <location>
        <begin position="72"/>
        <end position="164"/>
    </location>
</feature>
<dbReference type="GO" id="GO:0003729">
    <property type="term" value="F:mRNA binding"/>
    <property type="evidence" value="ECO:0007669"/>
    <property type="project" value="TreeGrafter"/>
</dbReference>
<reference evidence="6" key="1">
    <citation type="submission" date="2021-03" db="EMBL/GenBank/DDBJ databases">
        <authorList>
            <person name="Tagirdzhanova G."/>
        </authorList>
    </citation>
    <scope>NUCLEOTIDE SEQUENCE</scope>
</reference>
<evidence type="ECO:0000259" key="4">
    <source>
        <dbReference type="PROSITE" id="PS50102"/>
    </source>
</evidence>
<gene>
    <name evidence="6" type="ORF">ALECFALPRED_011043</name>
</gene>
<dbReference type="GO" id="GO:0005681">
    <property type="term" value="C:spliceosomal complex"/>
    <property type="evidence" value="ECO:0007669"/>
    <property type="project" value="TreeGrafter"/>
</dbReference>
<dbReference type="Gene3D" id="1.20.1390.10">
    <property type="entry name" value="PWI domain"/>
    <property type="match status" value="1"/>
</dbReference>
<dbReference type="EMBL" id="CAJPDR010000097">
    <property type="protein sequence ID" value="CAF9917111.1"/>
    <property type="molecule type" value="Genomic_DNA"/>
</dbReference>
<evidence type="ECO:0000259" key="5">
    <source>
        <dbReference type="PROSITE" id="PS51025"/>
    </source>
</evidence>
<organism evidence="6 7">
    <name type="scientific">Alectoria fallacina</name>
    <dbReference type="NCBI Taxonomy" id="1903189"/>
    <lineage>
        <taxon>Eukaryota</taxon>
        <taxon>Fungi</taxon>
        <taxon>Dikarya</taxon>
        <taxon>Ascomycota</taxon>
        <taxon>Pezizomycotina</taxon>
        <taxon>Lecanoromycetes</taxon>
        <taxon>OSLEUM clade</taxon>
        <taxon>Lecanoromycetidae</taxon>
        <taxon>Lecanorales</taxon>
        <taxon>Lecanorineae</taxon>
        <taxon>Parmeliaceae</taxon>
        <taxon>Alectoria</taxon>
    </lineage>
</organism>
<dbReference type="InterPro" id="IPR035979">
    <property type="entry name" value="RBD_domain_sf"/>
</dbReference>